<accession>A0A7K4HMK6</accession>
<protein>
    <submittedName>
        <fullName evidence="3">Molybdopterin dinucleotide-binding protein</fullName>
    </submittedName>
</protein>
<keyword evidence="4" id="KW-1185">Reference proteome</keyword>
<comment type="caution">
    <text evidence="3">The sequence shown here is derived from an EMBL/GenBank/DDBJ whole genome shotgun (WGS) entry which is preliminary data.</text>
</comment>
<reference evidence="3 4" key="1">
    <citation type="submission" date="2020-06" db="EMBL/GenBank/DDBJ databases">
        <title>Methanofollis fontis sp. nov., a methanogen isolated from marine sediments near a cold seep at Four-Way Closure Ridge offshore southwestern Taiwan.</title>
        <authorList>
            <person name="Chen S.-C."/>
            <person name="Teng N.-H."/>
            <person name="Lin Y.-S."/>
            <person name="Lai M.-C."/>
            <person name="Chen H.-H."/>
            <person name="Wang C.-C."/>
        </authorList>
    </citation>
    <scope>NUCLEOTIDE SEQUENCE [LARGE SCALE GENOMIC DNA]</scope>
    <source>
        <strain evidence="3 4">DSM 2702</strain>
    </source>
</reference>
<dbReference type="Pfam" id="PF01568">
    <property type="entry name" value="Molydop_binding"/>
    <property type="match status" value="1"/>
</dbReference>
<dbReference type="EMBL" id="JABXWR010000001">
    <property type="protein sequence ID" value="NVO66170.1"/>
    <property type="molecule type" value="Genomic_DNA"/>
</dbReference>
<organism evidence="3 4">
    <name type="scientific">Methanofollis tationis</name>
    <dbReference type="NCBI Taxonomy" id="81417"/>
    <lineage>
        <taxon>Archaea</taxon>
        <taxon>Methanobacteriati</taxon>
        <taxon>Methanobacteriota</taxon>
        <taxon>Stenosarchaea group</taxon>
        <taxon>Methanomicrobia</taxon>
        <taxon>Methanomicrobiales</taxon>
        <taxon>Methanomicrobiaceae</taxon>
        <taxon>Methanofollis</taxon>
    </lineage>
</organism>
<dbReference type="AlphaFoldDB" id="A0A7K4HMK6"/>
<dbReference type="GO" id="GO:0043546">
    <property type="term" value="F:molybdopterin cofactor binding"/>
    <property type="evidence" value="ECO:0007669"/>
    <property type="project" value="InterPro"/>
</dbReference>
<dbReference type="InterPro" id="IPR006657">
    <property type="entry name" value="MoPterin_dinucl-bd_dom"/>
</dbReference>
<dbReference type="GO" id="GO:0016491">
    <property type="term" value="F:oxidoreductase activity"/>
    <property type="evidence" value="ECO:0007669"/>
    <property type="project" value="InterPro"/>
</dbReference>
<evidence type="ECO:0000313" key="3">
    <source>
        <dbReference type="EMBL" id="NVO66170.1"/>
    </source>
</evidence>
<name>A0A7K4HMK6_9EURY</name>
<proteinExistence type="predicted"/>
<feature type="region of interest" description="Disordered" evidence="1">
    <location>
        <begin position="1"/>
        <end position="22"/>
    </location>
</feature>
<dbReference type="InterPro" id="IPR009010">
    <property type="entry name" value="Asp_de-COase-like_dom_sf"/>
</dbReference>
<evidence type="ECO:0000256" key="1">
    <source>
        <dbReference type="SAM" id="MobiDB-lite"/>
    </source>
</evidence>
<dbReference type="Proteomes" id="UP000570823">
    <property type="component" value="Unassembled WGS sequence"/>
</dbReference>
<dbReference type="Gene3D" id="2.40.40.20">
    <property type="match status" value="1"/>
</dbReference>
<sequence length="132" mass="14058">MTFLFNTGRTSAQGAGLEHKSGPEYREATSVCRMNPVDLMQLEIEAGERIRAAGPGGVVVLQVAASDDIPQGTVFVPLGPYANAVIGEETHGTGVPDYKSVEVEIEPTDDPVPTIDQLMEAVGGLAYQEEKR</sequence>
<feature type="compositionally biased region" description="Polar residues" evidence="1">
    <location>
        <begin position="1"/>
        <end position="13"/>
    </location>
</feature>
<dbReference type="SUPFAM" id="SSF50692">
    <property type="entry name" value="ADC-like"/>
    <property type="match status" value="1"/>
</dbReference>
<dbReference type="RefSeq" id="WP_176787866.1">
    <property type="nucleotide sequence ID" value="NZ_JABXWR010000001.1"/>
</dbReference>
<feature type="domain" description="Molybdopterin dinucleotide-binding" evidence="2">
    <location>
        <begin position="3"/>
        <end position="101"/>
    </location>
</feature>
<dbReference type="OrthoDB" id="116806at2157"/>
<evidence type="ECO:0000259" key="2">
    <source>
        <dbReference type="Pfam" id="PF01568"/>
    </source>
</evidence>
<gene>
    <name evidence="3" type="ORF">HWN36_02320</name>
</gene>
<evidence type="ECO:0000313" key="4">
    <source>
        <dbReference type="Proteomes" id="UP000570823"/>
    </source>
</evidence>